<evidence type="ECO:0000256" key="3">
    <source>
        <dbReference type="ARBA" id="ARBA00023082"/>
    </source>
</evidence>
<accession>A0ABX1BU95</accession>
<feature type="non-terminal residue" evidence="7">
    <location>
        <position position="431"/>
    </location>
</feature>
<comment type="similarity">
    <text evidence="1">Belongs to the sigma-70 factor family. ECF subfamily.</text>
</comment>
<gene>
    <name evidence="7" type="ORF">HCN51_54250</name>
</gene>
<keyword evidence="5" id="KW-0804">Transcription</keyword>
<dbReference type="InterPro" id="IPR039425">
    <property type="entry name" value="RNA_pol_sigma-70-like"/>
</dbReference>
<name>A0ABX1BU95_9ACTN</name>
<dbReference type="InterPro" id="IPR013325">
    <property type="entry name" value="RNA_pol_sigma_r2"/>
</dbReference>
<dbReference type="PANTHER" id="PTHR43133:SF8">
    <property type="entry name" value="RNA POLYMERASE SIGMA FACTOR HI_1459-RELATED"/>
    <property type="match status" value="1"/>
</dbReference>
<keyword evidence="4" id="KW-0238">DNA-binding</keyword>
<feature type="compositionally biased region" description="Basic and acidic residues" evidence="6">
    <location>
        <begin position="408"/>
        <end position="423"/>
    </location>
</feature>
<dbReference type="SUPFAM" id="SSF88659">
    <property type="entry name" value="Sigma3 and sigma4 domains of RNA polymerase sigma factors"/>
    <property type="match status" value="1"/>
</dbReference>
<keyword evidence="8" id="KW-1185">Reference proteome</keyword>
<protein>
    <submittedName>
        <fullName evidence="7">Sigma-70 family RNA polymerase sigma factor</fullName>
    </submittedName>
</protein>
<feature type="region of interest" description="Disordered" evidence="6">
    <location>
        <begin position="357"/>
        <end position="431"/>
    </location>
</feature>
<evidence type="ECO:0000313" key="7">
    <source>
        <dbReference type="EMBL" id="NJP98293.1"/>
    </source>
</evidence>
<organism evidence="7 8">
    <name type="scientific">Nonomuraea composti</name>
    <dbReference type="NCBI Taxonomy" id="2720023"/>
    <lineage>
        <taxon>Bacteria</taxon>
        <taxon>Bacillati</taxon>
        <taxon>Actinomycetota</taxon>
        <taxon>Actinomycetes</taxon>
        <taxon>Streptosporangiales</taxon>
        <taxon>Streptosporangiaceae</taxon>
        <taxon>Nonomuraea</taxon>
    </lineage>
</organism>
<keyword evidence="2" id="KW-0805">Transcription regulation</keyword>
<evidence type="ECO:0000256" key="5">
    <source>
        <dbReference type="ARBA" id="ARBA00023163"/>
    </source>
</evidence>
<dbReference type="RefSeq" id="WP_168021630.1">
    <property type="nucleotide sequence ID" value="NZ_JAATEP010000087.1"/>
</dbReference>
<dbReference type="Gene3D" id="1.10.10.10">
    <property type="entry name" value="Winged helix-like DNA-binding domain superfamily/Winged helix DNA-binding domain"/>
    <property type="match status" value="1"/>
</dbReference>
<feature type="compositionally biased region" description="Basic and acidic residues" evidence="6">
    <location>
        <begin position="389"/>
        <end position="398"/>
    </location>
</feature>
<dbReference type="EMBL" id="JAATEP010000087">
    <property type="protein sequence ID" value="NJP98293.1"/>
    <property type="molecule type" value="Genomic_DNA"/>
</dbReference>
<evidence type="ECO:0000256" key="4">
    <source>
        <dbReference type="ARBA" id="ARBA00023125"/>
    </source>
</evidence>
<evidence type="ECO:0000256" key="6">
    <source>
        <dbReference type="SAM" id="MobiDB-lite"/>
    </source>
</evidence>
<dbReference type="InterPro" id="IPR036388">
    <property type="entry name" value="WH-like_DNA-bd_sf"/>
</dbReference>
<dbReference type="InterPro" id="IPR013324">
    <property type="entry name" value="RNA_pol_sigma_r3/r4-like"/>
</dbReference>
<dbReference type="Proteomes" id="UP000696294">
    <property type="component" value="Unassembled WGS sequence"/>
</dbReference>
<keyword evidence="3" id="KW-0731">Sigma factor</keyword>
<evidence type="ECO:0000256" key="2">
    <source>
        <dbReference type="ARBA" id="ARBA00023015"/>
    </source>
</evidence>
<comment type="caution">
    <text evidence="7">The sequence shown here is derived from an EMBL/GenBank/DDBJ whole genome shotgun (WGS) entry which is preliminary data.</text>
</comment>
<dbReference type="Gene3D" id="1.10.1740.10">
    <property type="match status" value="1"/>
</dbReference>
<evidence type="ECO:0000313" key="8">
    <source>
        <dbReference type="Proteomes" id="UP000696294"/>
    </source>
</evidence>
<sequence>MNDRVLVEALRARDPGAPSALYDAHAESVYRYCWSLLLSAESAQVALRDTLIAAEAHAGALADPDRLRTWLYALARAECLRRRAAAPPGAAEGLAEAPPLDDAVDADLRVMAWNAVQSLPLTEREVLELVHRHGLPAADLTQVLGLPPRQVELLLEEARELLRDAITAEVLARKGPYDCPRRARILTGFAGELTQDMREHLVRHLPRCEVCAPHRTREVSAAKVYELLPAPVLPEALRIRVMSCFADPELLPYRRYVARRTGVLGAAGFPVSAQRQVRRWHQALAGALAAVTAVVAIMMIFDRIGRDNGGVTGIATAAFPATGEPPGIRLPWQPNPQDVPLTVAPIVDNATTRPLGVTVSPAVSTPAPPLSVPSQASTGGGPQPSQPSRPDEHEKPAEDPPPDPPSELPHEDPHEDPPDKPEPRPSTPCPT</sequence>
<dbReference type="PANTHER" id="PTHR43133">
    <property type="entry name" value="RNA POLYMERASE ECF-TYPE SIGMA FACTO"/>
    <property type="match status" value="1"/>
</dbReference>
<dbReference type="SUPFAM" id="SSF88946">
    <property type="entry name" value="Sigma2 domain of RNA polymerase sigma factors"/>
    <property type="match status" value="1"/>
</dbReference>
<reference evidence="7 8" key="1">
    <citation type="submission" date="2020-03" db="EMBL/GenBank/DDBJ databases">
        <title>WGS of actinomycetes isolated from Thailand.</title>
        <authorList>
            <person name="Thawai C."/>
        </authorList>
    </citation>
    <scope>NUCLEOTIDE SEQUENCE [LARGE SCALE GENOMIC DNA]</scope>
    <source>
        <strain evidence="7 8">FMUSA5-5</strain>
    </source>
</reference>
<proteinExistence type="inferred from homology"/>
<evidence type="ECO:0000256" key="1">
    <source>
        <dbReference type="ARBA" id="ARBA00010641"/>
    </source>
</evidence>